<keyword evidence="4 6" id="KW-0689">Ribosomal protein</keyword>
<proteinExistence type="inferred from homology"/>
<feature type="domain" description="Large ribosomal subunit protein uL6 alpha-beta" evidence="9">
    <location>
        <begin position="12"/>
        <end position="83"/>
    </location>
</feature>
<keyword evidence="3 6" id="KW-0694">RNA-binding</keyword>
<evidence type="ECO:0000313" key="10">
    <source>
        <dbReference type="EMBL" id="PIS41647.1"/>
    </source>
</evidence>
<dbReference type="Proteomes" id="UP000228711">
    <property type="component" value="Unassembled WGS sequence"/>
</dbReference>
<organism evidence="10 11">
    <name type="scientific">Candidatus Kerfeldbacteria bacterium CG08_land_8_20_14_0_20_42_7</name>
    <dbReference type="NCBI Taxonomy" id="2014245"/>
    <lineage>
        <taxon>Bacteria</taxon>
        <taxon>Candidatus Kerfeldiibacteriota</taxon>
    </lineage>
</organism>
<dbReference type="GO" id="GO:0019843">
    <property type="term" value="F:rRNA binding"/>
    <property type="evidence" value="ECO:0007669"/>
    <property type="project" value="UniProtKB-UniRule"/>
</dbReference>
<dbReference type="Pfam" id="PF00347">
    <property type="entry name" value="Ribosomal_L6"/>
    <property type="match status" value="2"/>
</dbReference>
<name>A0A2H0YT37_9BACT</name>
<dbReference type="GO" id="GO:0003735">
    <property type="term" value="F:structural constituent of ribosome"/>
    <property type="evidence" value="ECO:0007669"/>
    <property type="project" value="UniProtKB-UniRule"/>
</dbReference>
<sequence length="182" mass="19884">MSRIGRKNINLPQDVSVVIDGSAVHVKGPKGELQRTFPKGVSFAQEEKQVIVTIVDPENRQQRAFWGLSRALLANMVDGVSRGFEKKLEIKGVGYRAEMKGTTLVLHVGFSHPVEFAPQDGIAININKNIISVTGIDKQAVGEAAANIRKVRKPEPYKGKGIRYVDEQVRQKAGKVVKSAAA</sequence>
<dbReference type="PANTHER" id="PTHR11655:SF14">
    <property type="entry name" value="LARGE RIBOSOMAL SUBUNIT PROTEIN UL6M"/>
    <property type="match status" value="1"/>
</dbReference>
<keyword evidence="5 6" id="KW-0687">Ribonucleoprotein</keyword>
<evidence type="ECO:0000256" key="4">
    <source>
        <dbReference type="ARBA" id="ARBA00022980"/>
    </source>
</evidence>
<evidence type="ECO:0000259" key="9">
    <source>
        <dbReference type="Pfam" id="PF00347"/>
    </source>
</evidence>
<dbReference type="EMBL" id="PEXV01000069">
    <property type="protein sequence ID" value="PIS41647.1"/>
    <property type="molecule type" value="Genomic_DNA"/>
</dbReference>
<evidence type="ECO:0000256" key="1">
    <source>
        <dbReference type="ARBA" id="ARBA00009356"/>
    </source>
</evidence>
<dbReference type="InterPro" id="IPR019906">
    <property type="entry name" value="Ribosomal_uL6_bac-type"/>
</dbReference>
<evidence type="ECO:0000256" key="6">
    <source>
        <dbReference type="HAMAP-Rule" id="MF_01365"/>
    </source>
</evidence>
<comment type="similarity">
    <text evidence="1 6 7">Belongs to the universal ribosomal protein uL6 family.</text>
</comment>
<evidence type="ECO:0000256" key="8">
    <source>
        <dbReference type="RuleBase" id="RU003870"/>
    </source>
</evidence>
<dbReference type="SUPFAM" id="SSF56053">
    <property type="entry name" value="Ribosomal protein L6"/>
    <property type="match status" value="2"/>
</dbReference>
<dbReference type="InterPro" id="IPR000702">
    <property type="entry name" value="Ribosomal_uL6-like"/>
</dbReference>
<comment type="caution">
    <text evidence="10">The sequence shown here is derived from an EMBL/GenBank/DDBJ whole genome shotgun (WGS) entry which is preliminary data.</text>
</comment>
<dbReference type="FunFam" id="3.90.930.12:FF:000001">
    <property type="entry name" value="50S ribosomal protein L6"/>
    <property type="match status" value="1"/>
</dbReference>
<evidence type="ECO:0000256" key="2">
    <source>
        <dbReference type="ARBA" id="ARBA00022730"/>
    </source>
</evidence>
<evidence type="ECO:0000256" key="5">
    <source>
        <dbReference type="ARBA" id="ARBA00023274"/>
    </source>
</evidence>
<dbReference type="GO" id="GO:0022625">
    <property type="term" value="C:cytosolic large ribosomal subunit"/>
    <property type="evidence" value="ECO:0007669"/>
    <property type="project" value="UniProtKB-UniRule"/>
</dbReference>
<dbReference type="FunFam" id="3.90.930.12:FF:000002">
    <property type="entry name" value="50S ribosomal protein L6"/>
    <property type="match status" value="1"/>
</dbReference>
<evidence type="ECO:0000256" key="7">
    <source>
        <dbReference type="RuleBase" id="RU003869"/>
    </source>
</evidence>
<dbReference type="PROSITE" id="PS00525">
    <property type="entry name" value="RIBOSOMAL_L6_1"/>
    <property type="match status" value="1"/>
</dbReference>
<dbReference type="InterPro" id="IPR020040">
    <property type="entry name" value="Ribosomal_uL6_a/b-dom"/>
</dbReference>
<evidence type="ECO:0000313" key="11">
    <source>
        <dbReference type="Proteomes" id="UP000228711"/>
    </source>
</evidence>
<accession>A0A2H0YT37</accession>
<dbReference type="InterPro" id="IPR002358">
    <property type="entry name" value="Ribosomal_uL6_CS"/>
</dbReference>
<dbReference type="InterPro" id="IPR036789">
    <property type="entry name" value="Ribosomal_uL6-like_a/b-dom_sf"/>
</dbReference>
<dbReference type="PANTHER" id="PTHR11655">
    <property type="entry name" value="60S/50S RIBOSOMAL PROTEIN L6/L9"/>
    <property type="match status" value="1"/>
</dbReference>
<dbReference type="GO" id="GO:0002181">
    <property type="term" value="P:cytoplasmic translation"/>
    <property type="evidence" value="ECO:0007669"/>
    <property type="project" value="TreeGrafter"/>
</dbReference>
<comment type="subunit">
    <text evidence="6">Part of the 50S ribosomal subunit.</text>
</comment>
<dbReference type="PIRSF" id="PIRSF002162">
    <property type="entry name" value="Ribosomal_L6"/>
    <property type="match status" value="1"/>
</dbReference>
<gene>
    <name evidence="6" type="primary">rplF</name>
    <name evidence="10" type="ORF">COT25_01940</name>
</gene>
<dbReference type="NCBIfam" id="TIGR03654">
    <property type="entry name" value="L6_bact"/>
    <property type="match status" value="1"/>
</dbReference>
<reference evidence="11" key="1">
    <citation type="submission" date="2017-09" db="EMBL/GenBank/DDBJ databases">
        <title>Depth-based differentiation of microbial function through sediment-hosted aquifers and enrichment of novel symbionts in the deep terrestrial subsurface.</title>
        <authorList>
            <person name="Probst A.J."/>
            <person name="Ladd B."/>
            <person name="Jarett J.K."/>
            <person name="Geller-Mcgrath D.E."/>
            <person name="Sieber C.M.K."/>
            <person name="Emerson J.B."/>
            <person name="Anantharaman K."/>
            <person name="Thomas B.C."/>
            <person name="Malmstrom R."/>
            <person name="Stieglmeier M."/>
            <person name="Klingl A."/>
            <person name="Woyke T."/>
            <person name="Ryan C.M."/>
            <person name="Banfield J.F."/>
        </authorList>
    </citation>
    <scope>NUCLEOTIDE SEQUENCE [LARGE SCALE GENOMIC DNA]</scope>
</reference>
<evidence type="ECO:0000256" key="3">
    <source>
        <dbReference type="ARBA" id="ARBA00022884"/>
    </source>
</evidence>
<protein>
    <recommendedName>
        <fullName evidence="6">Large ribosomal subunit protein uL6</fullName>
    </recommendedName>
</protein>
<dbReference type="PRINTS" id="PR00059">
    <property type="entry name" value="RIBOSOMALL6"/>
</dbReference>
<feature type="domain" description="Large ribosomal subunit protein uL6 alpha-beta" evidence="9">
    <location>
        <begin position="92"/>
        <end position="164"/>
    </location>
</feature>
<dbReference type="HAMAP" id="MF_01365_B">
    <property type="entry name" value="Ribosomal_uL6_B"/>
    <property type="match status" value="1"/>
</dbReference>
<keyword evidence="2 6" id="KW-0699">rRNA-binding</keyword>
<dbReference type="AlphaFoldDB" id="A0A2H0YT37"/>
<comment type="function">
    <text evidence="6 8">This protein binds to the 23S rRNA, and is important in its secondary structure. It is located near the subunit interface in the base of the L7/L12 stalk, and near the tRNA binding site of the peptidyltransferase center.</text>
</comment>
<dbReference type="Gene3D" id="3.90.930.12">
    <property type="entry name" value="Ribosomal protein L6, alpha-beta domain"/>
    <property type="match status" value="2"/>
</dbReference>